<reference evidence="2" key="2">
    <citation type="submission" date="2023-06" db="EMBL/GenBank/DDBJ databases">
        <authorList>
            <consortium name="Lawrence Berkeley National Laboratory"/>
            <person name="Haridas S."/>
            <person name="Hensen N."/>
            <person name="Bonometti L."/>
            <person name="Westerberg I."/>
            <person name="Brannstrom I.O."/>
            <person name="Guillou S."/>
            <person name="Cros-Aarteil S."/>
            <person name="Calhoun S."/>
            <person name="Kuo A."/>
            <person name="Mondo S."/>
            <person name="Pangilinan J."/>
            <person name="Riley R."/>
            <person name="Labutti K."/>
            <person name="Andreopoulos B."/>
            <person name="Lipzen A."/>
            <person name="Chen C."/>
            <person name="Yanf M."/>
            <person name="Daum C."/>
            <person name="Ng V."/>
            <person name="Clum A."/>
            <person name="Steindorff A."/>
            <person name="Ohm R."/>
            <person name="Martin F."/>
            <person name="Silar P."/>
            <person name="Natvig D."/>
            <person name="Lalanne C."/>
            <person name="Gautier V."/>
            <person name="Ament-Velasquez S.L."/>
            <person name="Kruys A."/>
            <person name="Hutchinson M.I."/>
            <person name="Powell A.J."/>
            <person name="Barry K."/>
            <person name="Miller A.N."/>
            <person name="Grigoriev I.V."/>
            <person name="Debuchy R."/>
            <person name="Gladieux P."/>
            <person name="Thoren M.H."/>
            <person name="Johannesson H."/>
        </authorList>
    </citation>
    <scope>NUCLEOTIDE SEQUENCE</scope>
    <source>
        <strain evidence="2">SMH4131-1</strain>
    </source>
</reference>
<accession>A0AAE0IGD6</accession>
<reference evidence="2" key="1">
    <citation type="journal article" date="2023" name="Mol. Phylogenet. Evol.">
        <title>Genome-scale phylogeny and comparative genomics of the fungal order Sordariales.</title>
        <authorList>
            <person name="Hensen N."/>
            <person name="Bonometti L."/>
            <person name="Westerberg I."/>
            <person name="Brannstrom I.O."/>
            <person name="Guillou S."/>
            <person name="Cros-Aarteil S."/>
            <person name="Calhoun S."/>
            <person name="Haridas S."/>
            <person name="Kuo A."/>
            <person name="Mondo S."/>
            <person name="Pangilinan J."/>
            <person name="Riley R."/>
            <person name="LaButti K."/>
            <person name="Andreopoulos B."/>
            <person name="Lipzen A."/>
            <person name="Chen C."/>
            <person name="Yan M."/>
            <person name="Daum C."/>
            <person name="Ng V."/>
            <person name="Clum A."/>
            <person name="Steindorff A."/>
            <person name="Ohm R.A."/>
            <person name="Martin F."/>
            <person name="Silar P."/>
            <person name="Natvig D.O."/>
            <person name="Lalanne C."/>
            <person name="Gautier V."/>
            <person name="Ament-Velasquez S.L."/>
            <person name="Kruys A."/>
            <person name="Hutchinson M.I."/>
            <person name="Powell A.J."/>
            <person name="Barry K."/>
            <person name="Miller A.N."/>
            <person name="Grigoriev I.V."/>
            <person name="Debuchy R."/>
            <person name="Gladieux P."/>
            <person name="Hiltunen Thoren M."/>
            <person name="Johannesson H."/>
        </authorList>
    </citation>
    <scope>NUCLEOTIDE SEQUENCE</scope>
    <source>
        <strain evidence="2">SMH4131-1</strain>
    </source>
</reference>
<organism evidence="2 3">
    <name type="scientific">Cercophora scortea</name>
    <dbReference type="NCBI Taxonomy" id="314031"/>
    <lineage>
        <taxon>Eukaryota</taxon>
        <taxon>Fungi</taxon>
        <taxon>Dikarya</taxon>
        <taxon>Ascomycota</taxon>
        <taxon>Pezizomycotina</taxon>
        <taxon>Sordariomycetes</taxon>
        <taxon>Sordariomycetidae</taxon>
        <taxon>Sordariales</taxon>
        <taxon>Lasiosphaeriaceae</taxon>
        <taxon>Cercophora</taxon>
    </lineage>
</organism>
<keyword evidence="1" id="KW-0812">Transmembrane</keyword>
<feature type="transmembrane region" description="Helical" evidence="1">
    <location>
        <begin position="96"/>
        <end position="114"/>
    </location>
</feature>
<protein>
    <submittedName>
        <fullName evidence="2">Uncharacterized protein</fullName>
    </submittedName>
</protein>
<dbReference type="Proteomes" id="UP001286456">
    <property type="component" value="Unassembled WGS sequence"/>
</dbReference>
<keyword evidence="3" id="KW-1185">Reference proteome</keyword>
<evidence type="ECO:0000256" key="1">
    <source>
        <dbReference type="SAM" id="Phobius"/>
    </source>
</evidence>
<dbReference type="AlphaFoldDB" id="A0AAE0IGD6"/>
<keyword evidence="1" id="KW-1133">Transmembrane helix</keyword>
<keyword evidence="1" id="KW-0472">Membrane</keyword>
<gene>
    <name evidence="2" type="ORF">B0T19DRAFT_213932</name>
</gene>
<dbReference type="EMBL" id="JAUEPO010000004">
    <property type="protein sequence ID" value="KAK3323796.1"/>
    <property type="molecule type" value="Genomic_DNA"/>
</dbReference>
<comment type="caution">
    <text evidence="2">The sequence shown here is derived from an EMBL/GenBank/DDBJ whole genome shotgun (WGS) entry which is preliminary data.</text>
</comment>
<evidence type="ECO:0000313" key="3">
    <source>
        <dbReference type="Proteomes" id="UP001286456"/>
    </source>
</evidence>
<sequence length="120" mass="13227">MLMLGTVAGLSRTFLPLVPCASSHPFSDKPMNKLPRGSFASRSYRKLEAATDSRCRRALVSSPSNFHQLDVARGRPIFHTAIVAAHCFLKRFHVNIAVFALIPVACLCAFIITLRDLAFP</sequence>
<name>A0AAE0IGD6_9PEZI</name>
<evidence type="ECO:0000313" key="2">
    <source>
        <dbReference type="EMBL" id="KAK3323796.1"/>
    </source>
</evidence>
<proteinExistence type="predicted"/>